<keyword evidence="4" id="KW-0255">Endonuclease</keyword>
<dbReference type="AlphaFoldDB" id="A0A0L0H991"/>
<keyword evidence="5" id="KW-0378">Hydrolase</keyword>
<evidence type="ECO:0000256" key="9">
    <source>
        <dbReference type="SAM" id="SignalP"/>
    </source>
</evidence>
<dbReference type="GeneID" id="27689790"/>
<evidence type="ECO:0008006" key="12">
    <source>
        <dbReference type="Google" id="ProtNLM"/>
    </source>
</evidence>
<comment type="similarity">
    <text evidence="1">Belongs to the nuclease type I family.</text>
</comment>
<dbReference type="InterPro" id="IPR003154">
    <property type="entry name" value="S1/P1nuclease"/>
</dbReference>
<dbReference type="VEuPathDB" id="FungiDB:SPPG_06496"/>
<protein>
    <recommendedName>
        <fullName evidence="12">Phospholipase C/P1 nuclease</fullName>
    </recommendedName>
</protein>
<organism evidence="10 11">
    <name type="scientific">Spizellomyces punctatus (strain DAOM BR117)</name>
    <dbReference type="NCBI Taxonomy" id="645134"/>
    <lineage>
        <taxon>Eukaryota</taxon>
        <taxon>Fungi</taxon>
        <taxon>Fungi incertae sedis</taxon>
        <taxon>Chytridiomycota</taxon>
        <taxon>Chytridiomycota incertae sedis</taxon>
        <taxon>Chytridiomycetes</taxon>
        <taxon>Spizellomycetales</taxon>
        <taxon>Spizellomycetaceae</taxon>
        <taxon>Spizellomyces</taxon>
    </lineage>
</organism>
<evidence type="ECO:0000256" key="6">
    <source>
        <dbReference type="ARBA" id="ARBA00023157"/>
    </source>
</evidence>
<dbReference type="EMBL" id="KQ257461">
    <property type="protein sequence ID" value="KNC98085.1"/>
    <property type="molecule type" value="Genomic_DNA"/>
</dbReference>
<feature type="signal peptide" evidence="9">
    <location>
        <begin position="1"/>
        <end position="22"/>
    </location>
</feature>
<dbReference type="InParanoid" id="A0A0L0H991"/>
<evidence type="ECO:0000313" key="10">
    <source>
        <dbReference type="EMBL" id="KNC98085.1"/>
    </source>
</evidence>
<dbReference type="InterPro" id="IPR008947">
    <property type="entry name" value="PLipase_C/P1_nuclease_dom_sf"/>
</dbReference>
<feature type="region of interest" description="Disordered" evidence="8">
    <location>
        <begin position="315"/>
        <end position="354"/>
    </location>
</feature>
<evidence type="ECO:0000256" key="3">
    <source>
        <dbReference type="ARBA" id="ARBA00022723"/>
    </source>
</evidence>
<dbReference type="CDD" id="cd11010">
    <property type="entry name" value="S1-P1_nuclease"/>
    <property type="match status" value="1"/>
</dbReference>
<evidence type="ECO:0000256" key="1">
    <source>
        <dbReference type="ARBA" id="ARBA00009547"/>
    </source>
</evidence>
<keyword evidence="2" id="KW-0540">Nuclease</keyword>
<dbReference type="STRING" id="645134.A0A0L0H991"/>
<keyword evidence="7" id="KW-0325">Glycoprotein</keyword>
<keyword evidence="11" id="KW-1185">Reference proteome</keyword>
<evidence type="ECO:0000313" key="11">
    <source>
        <dbReference type="Proteomes" id="UP000053201"/>
    </source>
</evidence>
<dbReference type="SUPFAM" id="SSF48537">
    <property type="entry name" value="Phospholipase C/P1 nuclease"/>
    <property type="match status" value="1"/>
</dbReference>
<dbReference type="OMA" id="GYRLANW"/>
<sequence length="408" mass="44036">MHAKLAILSTVISLAGSAYAWGADGHQAVGFIADSLLKPETKAVRDFLLPSGWNFTRSATWADEIKSDPTFKWASNLHFIDSHDVTPLDANETNPVKCSVDLARDGENGVNVVDAIGNYTLRAADAAKYNWDARSEAVKFLSHFVGDITQPLHACGKLLGGNQFFTTWEGNQTYVYNGRTSKFQLHVLWDVYIPQKDVNENFGGNWVAYRQFLLDNIEKGEWAQEKDTWLQCNPTTSPTGNPDQCPLDWATDSNEFNCGVVWDKALLAGTGTSTANDLAGEYYQKTYPIVRKQIAKGGYRLAKFMDIILAGQPASNSTTTTSIATTTQSATATSGTTSSIATTTQPAEHTSCSTTSTITVTVDPTETATPSYPKPTTSPTPIYSAASPLKAVSSILFAVVAAAGVAIF</sequence>
<evidence type="ECO:0000256" key="7">
    <source>
        <dbReference type="ARBA" id="ARBA00023180"/>
    </source>
</evidence>
<dbReference type="Proteomes" id="UP000053201">
    <property type="component" value="Unassembled WGS sequence"/>
</dbReference>
<dbReference type="Gene3D" id="1.10.575.10">
    <property type="entry name" value="P1 Nuclease"/>
    <property type="match status" value="1"/>
</dbReference>
<dbReference type="RefSeq" id="XP_016606125.1">
    <property type="nucleotide sequence ID" value="XM_016754695.1"/>
</dbReference>
<keyword evidence="9" id="KW-0732">Signal</keyword>
<gene>
    <name evidence="10" type="ORF">SPPG_06496</name>
</gene>
<keyword evidence="3" id="KW-0479">Metal-binding</keyword>
<dbReference type="GO" id="GO:0003676">
    <property type="term" value="F:nucleic acid binding"/>
    <property type="evidence" value="ECO:0007669"/>
    <property type="project" value="InterPro"/>
</dbReference>
<feature type="chain" id="PRO_5005539925" description="Phospholipase C/P1 nuclease" evidence="9">
    <location>
        <begin position="23"/>
        <end position="408"/>
    </location>
</feature>
<name>A0A0L0H991_SPIPD</name>
<dbReference type="GO" id="GO:0006308">
    <property type="term" value="P:DNA catabolic process"/>
    <property type="evidence" value="ECO:0007669"/>
    <property type="project" value="InterPro"/>
</dbReference>
<evidence type="ECO:0000256" key="8">
    <source>
        <dbReference type="SAM" id="MobiDB-lite"/>
    </source>
</evidence>
<accession>A0A0L0H991</accession>
<dbReference type="OrthoDB" id="441446at2759"/>
<reference evidence="10 11" key="1">
    <citation type="submission" date="2009-08" db="EMBL/GenBank/DDBJ databases">
        <title>The Genome Sequence of Spizellomyces punctatus strain DAOM BR117.</title>
        <authorList>
            <consortium name="The Broad Institute Genome Sequencing Platform"/>
            <person name="Russ C."/>
            <person name="Cuomo C."/>
            <person name="Shea T."/>
            <person name="Young S.K."/>
            <person name="Zeng Q."/>
            <person name="Koehrsen M."/>
            <person name="Haas B."/>
            <person name="Borodovsky M."/>
            <person name="Guigo R."/>
            <person name="Alvarado L."/>
            <person name="Berlin A."/>
            <person name="Bochicchio J."/>
            <person name="Borenstein D."/>
            <person name="Chapman S."/>
            <person name="Chen Z."/>
            <person name="Engels R."/>
            <person name="Freedman E."/>
            <person name="Gellesch M."/>
            <person name="Goldberg J."/>
            <person name="Griggs A."/>
            <person name="Gujja S."/>
            <person name="Heiman D."/>
            <person name="Hepburn T."/>
            <person name="Howarth C."/>
            <person name="Jen D."/>
            <person name="Larson L."/>
            <person name="Lewis B."/>
            <person name="Mehta T."/>
            <person name="Park D."/>
            <person name="Pearson M."/>
            <person name="Roberts A."/>
            <person name="Saif S."/>
            <person name="Shenoy N."/>
            <person name="Sisk P."/>
            <person name="Stolte C."/>
            <person name="Sykes S."/>
            <person name="Thomson T."/>
            <person name="Walk T."/>
            <person name="White J."/>
            <person name="Yandava C."/>
            <person name="Burger G."/>
            <person name="Gray M.W."/>
            <person name="Holland P.W.H."/>
            <person name="King N."/>
            <person name="Lang F.B.F."/>
            <person name="Roger A.J."/>
            <person name="Ruiz-Trillo I."/>
            <person name="Lander E."/>
            <person name="Nusbaum C."/>
        </authorList>
    </citation>
    <scope>NUCLEOTIDE SEQUENCE [LARGE SCALE GENOMIC DNA]</scope>
    <source>
        <strain evidence="10 11">DAOM BR117</strain>
    </source>
</reference>
<dbReference type="PANTHER" id="PTHR33146:SF26">
    <property type="entry name" value="ENDONUCLEASE 4"/>
    <property type="match status" value="1"/>
</dbReference>
<dbReference type="PANTHER" id="PTHR33146">
    <property type="entry name" value="ENDONUCLEASE 4"/>
    <property type="match status" value="1"/>
</dbReference>
<dbReference type="GO" id="GO:0016788">
    <property type="term" value="F:hydrolase activity, acting on ester bonds"/>
    <property type="evidence" value="ECO:0007669"/>
    <property type="project" value="InterPro"/>
</dbReference>
<dbReference type="GO" id="GO:0046872">
    <property type="term" value="F:metal ion binding"/>
    <property type="evidence" value="ECO:0007669"/>
    <property type="project" value="UniProtKB-KW"/>
</dbReference>
<evidence type="ECO:0000256" key="2">
    <source>
        <dbReference type="ARBA" id="ARBA00022722"/>
    </source>
</evidence>
<evidence type="ECO:0000256" key="4">
    <source>
        <dbReference type="ARBA" id="ARBA00022759"/>
    </source>
</evidence>
<proteinExistence type="inferred from homology"/>
<evidence type="ECO:0000256" key="5">
    <source>
        <dbReference type="ARBA" id="ARBA00022801"/>
    </source>
</evidence>
<keyword evidence="6" id="KW-1015">Disulfide bond</keyword>
<dbReference type="eggNOG" id="ENOG502QRXU">
    <property type="taxonomic scope" value="Eukaryota"/>
</dbReference>
<dbReference type="GO" id="GO:0004519">
    <property type="term" value="F:endonuclease activity"/>
    <property type="evidence" value="ECO:0007669"/>
    <property type="project" value="UniProtKB-KW"/>
</dbReference>
<dbReference type="Pfam" id="PF02265">
    <property type="entry name" value="S1-P1_nuclease"/>
    <property type="match status" value="1"/>
</dbReference>